<accession>A0A0D0AQC0</accession>
<dbReference type="OrthoDB" id="3253416at2759"/>
<feature type="region of interest" description="Disordered" evidence="1">
    <location>
        <begin position="307"/>
        <end position="332"/>
    </location>
</feature>
<evidence type="ECO:0000313" key="2">
    <source>
        <dbReference type="EMBL" id="KIK34198.1"/>
    </source>
</evidence>
<dbReference type="EMBL" id="KN835794">
    <property type="protein sequence ID" value="KIK34198.1"/>
    <property type="molecule type" value="Genomic_DNA"/>
</dbReference>
<gene>
    <name evidence="2" type="ORF">CY34DRAFT_26912</name>
</gene>
<dbReference type="InParanoid" id="A0A0D0AQC0"/>
<feature type="region of interest" description="Disordered" evidence="1">
    <location>
        <begin position="1"/>
        <end position="35"/>
    </location>
</feature>
<dbReference type="HOGENOM" id="CLU_035160_3_0_1"/>
<organism evidence="2 3">
    <name type="scientific">Suillus luteus UH-Slu-Lm8-n1</name>
    <dbReference type="NCBI Taxonomy" id="930992"/>
    <lineage>
        <taxon>Eukaryota</taxon>
        <taxon>Fungi</taxon>
        <taxon>Dikarya</taxon>
        <taxon>Basidiomycota</taxon>
        <taxon>Agaricomycotina</taxon>
        <taxon>Agaricomycetes</taxon>
        <taxon>Agaricomycetidae</taxon>
        <taxon>Boletales</taxon>
        <taxon>Suillineae</taxon>
        <taxon>Suillaceae</taxon>
        <taxon>Suillus</taxon>
    </lineage>
</organism>
<keyword evidence="3" id="KW-1185">Reference proteome</keyword>
<proteinExistence type="predicted"/>
<evidence type="ECO:0000256" key="1">
    <source>
        <dbReference type="SAM" id="MobiDB-lite"/>
    </source>
</evidence>
<dbReference type="AlphaFoldDB" id="A0A0D0AQC0"/>
<dbReference type="Proteomes" id="UP000054485">
    <property type="component" value="Unassembled WGS sequence"/>
</dbReference>
<sequence>MVRSTTKKAKKVQKAPRVHPKLTTSQKAARREKFESLTEDVNGARDAYHQEVQSLSKKHGRSERWMVCLSKGDRWKLTEFVSAHKETLQHDYSRLTIAQKNGYAAKLIQTCAERQRVVCDNPKSIHRDTTMSFAAMDQEWTGLCSRLGIEGFYVAVRGSIEDLSGPKLFFSEKAEKFVRAVLDLEPRRLALKLETFVISGLDTTIPSALHQPRTLNKLISDCRTIIQDELNDILRDKKLTNHIKMNYNNYEHSIVERYGVELVGWPSDLLPIHNPSTIGGHEISSNQARQANGECVYKLRKKRAAKSLEKSREHVESSEDEIVEKSADCAPA</sequence>
<name>A0A0D0AQC0_9AGAM</name>
<feature type="compositionally biased region" description="Basic residues" evidence="1">
    <location>
        <begin position="1"/>
        <end position="20"/>
    </location>
</feature>
<reference evidence="2 3" key="1">
    <citation type="submission" date="2014-04" db="EMBL/GenBank/DDBJ databases">
        <authorList>
            <consortium name="DOE Joint Genome Institute"/>
            <person name="Kuo A."/>
            <person name="Ruytinx J."/>
            <person name="Rineau F."/>
            <person name="Colpaert J."/>
            <person name="Kohler A."/>
            <person name="Nagy L.G."/>
            <person name="Floudas D."/>
            <person name="Copeland A."/>
            <person name="Barry K.W."/>
            <person name="Cichocki N."/>
            <person name="Veneault-Fourrey C."/>
            <person name="LaButti K."/>
            <person name="Lindquist E.A."/>
            <person name="Lipzen A."/>
            <person name="Lundell T."/>
            <person name="Morin E."/>
            <person name="Murat C."/>
            <person name="Sun H."/>
            <person name="Tunlid A."/>
            <person name="Henrissat B."/>
            <person name="Grigoriev I.V."/>
            <person name="Hibbett D.S."/>
            <person name="Martin F."/>
            <person name="Nordberg H.P."/>
            <person name="Cantor M.N."/>
            <person name="Hua S.X."/>
        </authorList>
    </citation>
    <scope>NUCLEOTIDE SEQUENCE [LARGE SCALE GENOMIC DNA]</scope>
    <source>
        <strain evidence="2 3">UH-Slu-Lm8-n1</strain>
    </source>
</reference>
<evidence type="ECO:0000313" key="3">
    <source>
        <dbReference type="Proteomes" id="UP000054485"/>
    </source>
</evidence>
<reference evidence="3" key="2">
    <citation type="submission" date="2015-01" db="EMBL/GenBank/DDBJ databases">
        <title>Evolutionary Origins and Diversification of the Mycorrhizal Mutualists.</title>
        <authorList>
            <consortium name="DOE Joint Genome Institute"/>
            <consortium name="Mycorrhizal Genomics Consortium"/>
            <person name="Kohler A."/>
            <person name="Kuo A."/>
            <person name="Nagy L.G."/>
            <person name="Floudas D."/>
            <person name="Copeland A."/>
            <person name="Barry K.W."/>
            <person name="Cichocki N."/>
            <person name="Veneault-Fourrey C."/>
            <person name="LaButti K."/>
            <person name="Lindquist E.A."/>
            <person name="Lipzen A."/>
            <person name="Lundell T."/>
            <person name="Morin E."/>
            <person name="Murat C."/>
            <person name="Riley R."/>
            <person name="Ohm R."/>
            <person name="Sun H."/>
            <person name="Tunlid A."/>
            <person name="Henrissat B."/>
            <person name="Grigoriev I.V."/>
            <person name="Hibbett D.S."/>
            <person name="Martin F."/>
        </authorList>
    </citation>
    <scope>NUCLEOTIDE SEQUENCE [LARGE SCALE GENOMIC DNA]</scope>
    <source>
        <strain evidence="3">UH-Slu-Lm8-n1</strain>
    </source>
</reference>
<protein>
    <submittedName>
        <fullName evidence="2">Uncharacterized protein</fullName>
    </submittedName>
</protein>